<organism evidence="2 3">
    <name type="scientific">Gloeobacter violaceus (strain ATCC 29082 / PCC 7421)</name>
    <dbReference type="NCBI Taxonomy" id="251221"/>
    <lineage>
        <taxon>Bacteria</taxon>
        <taxon>Bacillati</taxon>
        <taxon>Cyanobacteriota</taxon>
        <taxon>Cyanophyceae</taxon>
        <taxon>Gloeobacterales</taxon>
        <taxon>Gloeobacteraceae</taxon>
        <taxon>Gloeobacter</taxon>
    </lineage>
</organism>
<name>Q7NED1_GLOVI</name>
<dbReference type="EnsemblBacteria" id="BAC91890">
    <property type="protein sequence ID" value="BAC91890"/>
    <property type="gene ID" value="BAC91890"/>
</dbReference>
<gene>
    <name evidence="2" type="ordered locus">gll3949</name>
</gene>
<dbReference type="KEGG" id="gvi:gll3949"/>
<dbReference type="AlphaFoldDB" id="Q7NED1"/>
<dbReference type="OrthoDB" id="9789017at2"/>
<dbReference type="InParanoid" id="Q7NED1"/>
<accession>Q7NED1</accession>
<sequence>MGKRSLQSSKRWACGWLVGVALLFGAFPAAAQLDVPEPVRFPGQVVLDTRGIFTLGAADAEALAARTALVQARLNEVLARRSDPPVAAKALGGNWQVLLGDALLVTITAADTAKHNTSARALAQEWATSLRQVLQDQQALAVHREFNSAPEWISYGQFGYVRTGERRIEASGLVSSGYIFKRNTIFLGSREIEPEQVYLREADGSFAVYEKLRSPRSTPPALESTPD</sequence>
<proteinExistence type="predicted"/>
<protein>
    <submittedName>
        <fullName evidence="2">Gll3949 protein</fullName>
    </submittedName>
</protein>
<dbReference type="Proteomes" id="UP000000557">
    <property type="component" value="Chromosome"/>
</dbReference>
<feature type="signal peptide" evidence="1">
    <location>
        <begin position="1"/>
        <end position="31"/>
    </location>
</feature>
<reference evidence="2 3" key="2">
    <citation type="journal article" date="2003" name="DNA Res.">
        <title>Complete genome structure of Gloeobacter violaceus PCC 7421, a cyanobacterium that lacks thylakoids (supplement).</title>
        <authorList>
            <person name="Nakamura Y."/>
            <person name="Kaneko T."/>
            <person name="Sato S."/>
            <person name="Mimuro M."/>
            <person name="Miyashita H."/>
            <person name="Tsuchiya T."/>
            <person name="Sasamoto S."/>
            <person name="Watanabe A."/>
            <person name="Kawashima K."/>
            <person name="Kishida Y."/>
            <person name="Kiyokawa C."/>
            <person name="Kohara M."/>
            <person name="Matsumoto M."/>
            <person name="Matsuno A."/>
            <person name="Nakazaki N."/>
            <person name="Shimpo S."/>
            <person name="Takeuchi C."/>
            <person name="Yamada M."/>
            <person name="Tabata S."/>
        </authorList>
    </citation>
    <scope>NUCLEOTIDE SEQUENCE [LARGE SCALE GENOMIC DNA]</scope>
    <source>
        <strain evidence="3">ATCC 29082 / PCC 7421</strain>
    </source>
</reference>
<reference evidence="2 3" key="1">
    <citation type="journal article" date="2003" name="DNA Res.">
        <title>Complete genome structure of Gloeobacter violaceus PCC 7421, a cyanobacterium that lacks thylakoids.</title>
        <authorList>
            <person name="Nakamura Y."/>
            <person name="Kaneko T."/>
            <person name="Sato S."/>
            <person name="Mimuro M."/>
            <person name="Miyashita H."/>
            <person name="Tsuchiya T."/>
            <person name="Sasamoto S."/>
            <person name="Watanabe A."/>
            <person name="Kawashima K."/>
            <person name="Kishida Y."/>
            <person name="Kiyokawa C."/>
            <person name="Kohara M."/>
            <person name="Matsumoto M."/>
            <person name="Matsuno A."/>
            <person name="Nakazaki N."/>
            <person name="Shimpo S."/>
            <person name="Takeuchi C."/>
            <person name="Yamada M."/>
            <person name="Tabata S."/>
        </authorList>
    </citation>
    <scope>NUCLEOTIDE SEQUENCE [LARGE SCALE GENOMIC DNA]</scope>
    <source>
        <strain evidence="3">ATCC 29082 / PCC 7421</strain>
    </source>
</reference>
<keyword evidence="3" id="KW-1185">Reference proteome</keyword>
<keyword evidence="1" id="KW-0732">Signal</keyword>
<dbReference type="EMBL" id="BA000045">
    <property type="protein sequence ID" value="BAC91890.1"/>
    <property type="molecule type" value="Genomic_DNA"/>
</dbReference>
<dbReference type="HOGENOM" id="CLU_1238745_0_0_3"/>
<evidence type="ECO:0000256" key="1">
    <source>
        <dbReference type="SAM" id="SignalP"/>
    </source>
</evidence>
<evidence type="ECO:0000313" key="3">
    <source>
        <dbReference type="Proteomes" id="UP000000557"/>
    </source>
</evidence>
<feature type="chain" id="PRO_5004288965" evidence="1">
    <location>
        <begin position="32"/>
        <end position="227"/>
    </location>
</feature>
<evidence type="ECO:0000313" key="2">
    <source>
        <dbReference type="EMBL" id="BAC91890.1"/>
    </source>
</evidence>
<dbReference type="STRING" id="251221.gene:10761466"/>